<feature type="signal peptide" evidence="2">
    <location>
        <begin position="1"/>
        <end position="49"/>
    </location>
</feature>
<protein>
    <submittedName>
        <fullName evidence="3">Uncharacterized protein</fullName>
    </submittedName>
</protein>
<reference evidence="3 4" key="1">
    <citation type="journal article" date="2008" name="Int. J. Syst. Evol. Microbiol.">
        <title>Leifsonia pindariensis sp. nov., isolated from the Pindari glacier of the Indian Himalayas, and emended description of the genus Leifsonia.</title>
        <authorList>
            <person name="Reddy G.S."/>
            <person name="Prabagaran S.R."/>
            <person name="Shivaji S."/>
        </authorList>
    </citation>
    <scope>NUCLEOTIDE SEQUENCE [LARGE SCALE GENOMIC DNA]</scope>
    <source>
        <strain evidence="3 4">PON 10</strain>
    </source>
</reference>
<comment type="caution">
    <text evidence="3">The sequence shown here is derived from an EMBL/GenBank/DDBJ whole genome shotgun (WGS) entry which is preliminary data.</text>
</comment>
<gene>
    <name evidence="3" type="ORF">GY24_01710</name>
</gene>
<evidence type="ECO:0000313" key="4">
    <source>
        <dbReference type="Proteomes" id="UP000237755"/>
    </source>
</evidence>
<feature type="region of interest" description="Disordered" evidence="1">
    <location>
        <begin position="1"/>
        <end position="20"/>
    </location>
</feature>
<organism evidence="3 4">
    <name type="scientific">Microterricola pindariensis</name>
    <dbReference type="NCBI Taxonomy" id="478010"/>
    <lineage>
        <taxon>Bacteria</taxon>
        <taxon>Bacillati</taxon>
        <taxon>Actinomycetota</taxon>
        <taxon>Actinomycetes</taxon>
        <taxon>Micrococcales</taxon>
        <taxon>Microbacteriaceae</taxon>
        <taxon>Microterricola</taxon>
    </lineage>
</organism>
<keyword evidence="2" id="KW-0732">Signal</keyword>
<feature type="chain" id="PRO_5046129723" evidence="2">
    <location>
        <begin position="50"/>
        <end position="185"/>
    </location>
</feature>
<evidence type="ECO:0000256" key="1">
    <source>
        <dbReference type="SAM" id="MobiDB-lite"/>
    </source>
</evidence>
<evidence type="ECO:0000256" key="2">
    <source>
        <dbReference type="SAM" id="SignalP"/>
    </source>
</evidence>
<dbReference type="EMBL" id="MPZN01000003">
    <property type="protein sequence ID" value="PPL20287.1"/>
    <property type="molecule type" value="Genomic_DNA"/>
</dbReference>
<sequence>MVTAGSLDAGEPTKDANMLPTTPARRTAVAAATAALLLLSLSACAPASAGDPELESGSLDVSIAEWRQNMDDCMLDAGFDLTAQVSADGSSEAIDTSQFDMAEFDKAYAACTEQVGEAPVDESLPSEEELFDAQLLFAACMREAGYDYPDPVKGSGGLSPAFGPETDIEVVDACSAEAYADFGAE</sequence>
<accession>A0ABX5AZG2</accession>
<dbReference type="Proteomes" id="UP000237755">
    <property type="component" value="Unassembled WGS sequence"/>
</dbReference>
<proteinExistence type="predicted"/>
<evidence type="ECO:0000313" key="3">
    <source>
        <dbReference type="EMBL" id="PPL20287.1"/>
    </source>
</evidence>
<name>A0ABX5AZG2_9MICO</name>
<keyword evidence="4" id="KW-1185">Reference proteome</keyword>